<comment type="similarity">
    <text evidence="1">Belongs to the H-rev107 family.</text>
</comment>
<keyword evidence="2" id="KW-0808">Transferase</keyword>
<name>A0ABD0KJE0_9CAEN</name>
<organism evidence="7 8">
    <name type="scientific">Batillaria attramentaria</name>
    <dbReference type="NCBI Taxonomy" id="370345"/>
    <lineage>
        <taxon>Eukaryota</taxon>
        <taxon>Metazoa</taxon>
        <taxon>Spiralia</taxon>
        <taxon>Lophotrochozoa</taxon>
        <taxon>Mollusca</taxon>
        <taxon>Gastropoda</taxon>
        <taxon>Caenogastropoda</taxon>
        <taxon>Sorbeoconcha</taxon>
        <taxon>Cerithioidea</taxon>
        <taxon>Batillariidae</taxon>
        <taxon>Batillaria</taxon>
    </lineage>
</organism>
<accession>A0ABD0KJE0</accession>
<feature type="compositionally biased region" description="Basic and acidic residues" evidence="5">
    <location>
        <begin position="331"/>
        <end position="358"/>
    </location>
</feature>
<proteinExistence type="inferred from homology"/>
<dbReference type="Proteomes" id="UP001519460">
    <property type="component" value="Unassembled WGS sequence"/>
</dbReference>
<evidence type="ECO:0000256" key="2">
    <source>
        <dbReference type="ARBA" id="ARBA00022679"/>
    </source>
</evidence>
<gene>
    <name evidence="7" type="ORF">BaRGS_00021553</name>
</gene>
<dbReference type="InterPro" id="IPR051496">
    <property type="entry name" value="H-rev107_PLA/AT"/>
</dbReference>
<dbReference type="Gene3D" id="3.90.1720.10">
    <property type="entry name" value="endopeptidase domain like (from Nostoc punctiforme)"/>
    <property type="match status" value="1"/>
</dbReference>
<feature type="compositionally biased region" description="Gly residues" evidence="5">
    <location>
        <begin position="587"/>
        <end position="663"/>
    </location>
</feature>
<dbReference type="InterPro" id="IPR038765">
    <property type="entry name" value="Papain-like_cys_pep_sf"/>
</dbReference>
<dbReference type="AlphaFoldDB" id="A0ABD0KJE0"/>
<feature type="region of interest" description="Disordered" evidence="5">
    <location>
        <begin position="685"/>
        <end position="728"/>
    </location>
</feature>
<evidence type="ECO:0000256" key="1">
    <source>
        <dbReference type="ARBA" id="ARBA00007824"/>
    </source>
</evidence>
<feature type="domain" description="LRAT" evidence="6">
    <location>
        <begin position="21"/>
        <end position="141"/>
    </location>
</feature>
<sequence length="759" mass="81911">MANRQHNERVLRNLQRGDIIRFGRLKGVYYHYGIYAGDDMVVHRYEAGPSIMDRLPLKSALTPSGVINNKAVIREDDFWKIVKAGVADIDNMFDEWTRPYPPDAVVSRARSKLGQKGYNLMTDNCEHFVTWCRYGFTTSEQVEVVKKELEKMLENNWMTKSEILSFLVLHYFTTKQDTGGSTREDQTEPPQLQEVNGESFENVTYTYSNEAPRNSAADNCFVFKTSRLISYYVRRVGAKLGLTKENPYPTAVPQNQDDALSEKGKEKQESAQDGNRKNLETMDVPSKKEDAKQYASKTYQSSPHTSQPEAALVETAEDEYCPLSDNPQNRKRLEQRGENKTAKPFEDGRKDRAVDKNELSAPLSKSNLASDQVACEAEDAFQERGAANAEKDCLKESKLQEQATPSDDLLRPKENRQSLAPDQNQSHSRVNGTTGMSWDREYFDSRESGTLPSIVDASRNNVEKSSNSTTSIRSNGTTGMSWHREHAEPREIPDILPSIVDTSVNANSIDSTSHNTRRVPVFQRYLSIDATSGRVAMVVKRVGYIEETAQNHGMSITNGSNTVAERLEQIGDHGGQHTGQGSSFSGHGNGTGGSSFSGQGYGTGGSSFSGQRNGTGGSSSSGQRNGTGGSSSSGQRNGTGGSSSSGQGNGTGGSSFSGQGYGTGGSSFSGQGYGTGGSSFSGQGYGTGGSSFSGQEYGQRPAVSFSGQGNGTAGSSSSGQGNGTEPAVLSVVREMAQAAVLSVVREMAQPAVLSSDLGI</sequence>
<dbReference type="PROSITE" id="PS51934">
    <property type="entry name" value="LRAT"/>
    <property type="match status" value="1"/>
</dbReference>
<dbReference type="SUPFAM" id="SSF54001">
    <property type="entry name" value="Cysteine proteinases"/>
    <property type="match status" value="1"/>
</dbReference>
<feature type="compositionally biased region" description="Polar residues" evidence="5">
    <location>
        <begin position="417"/>
        <end position="436"/>
    </location>
</feature>
<feature type="compositionally biased region" description="Basic and acidic residues" evidence="5">
    <location>
        <begin position="260"/>
        <end position="292"/>
    </location>
</feature>
<feature type="compositionally biased region" description="Basic and acidic residues" evidence="5">
    <location>
        <begin position="389"/>
        <end position="399"/>
    </location>
</feature>
<evidence type="ECO:0000256" key="4">
    <source>
        <dbReference type="ARBA" id="ARBA00023098"/>
    </source>
</evidence>
<evidence type="ECO:0000256" key="3">
    <source>
        <dbReference type="ARBA" id="ARBA00022801"/>
    </source>
</evidence>
<reference evidence="7 8" key="1">
    <citation type="journal article" date="2023" name="Sci. Data">
        <title>Genome assembly of the Korean intertidal mud-creeper Batillaria attramentaria.</title>
        <authorList>
            <person name="Patra A.K."/>
            <person name="Ho P.T."/>
            <person name="Jun S."/>
            <person name="Lee S.J."/>
            <person name="Kim Y."/>
            <person name="Won Y.J."/>
        </authorList>
    </citation>
    <scope>NUCLEOTIDE SEQUENCE [LARGE SCALE GENOMIC DNA]</scope>
    <source>
        <strain evidence="7">Wonlab-2016</strain>
    </source>
</reference>
<evidence type="ECO:0000259" key="6">
    <source>
        <dbReference type="PROSITE" id="PS51934"/>
    </source>
</evidence>
<feature type="region of interest" description="Disordered" evidence="5">
    <location>
        <begin position="572"/>
        <end position="663"/>
    </location>
</feature>
<feature type="region of interest" description="Disordered" evidence="5">
    <location>
        <begin position="388"/>
        <end position="437"/>
    </location>
</feature>
<dbReference type="GO" id="GO:0016787">
    <property type="term" value="F:hydrolase activity"/>
    <property type="evidence" value="ECO:0007669"/>
    <property type="project" value="UniProtKB-KW"/>
</dbReference>
<feature type="region of interest" description="Disordered" evidence="5">
    <location>
        <begin position="244"/>
        <end position="370"/>
    </location>
</feature>
<keyword evidence="3" id="KW-0378">Hydrolase</keyword>
<evidence type="ECO:0000313" key="8">
    <source>
        <dbReference type="Proteomes" id="UP001519460"/>
    </source>
</evidence>
<keyword evidence="8" id="KW-1185">Reference proteome</keyword>
<feature type="region of interest" description="Disordered" evidence="5">
    <location>
        <begin position="450"/>
        <end position="481"/>
    </location>
</feature>
<dbReference type="Pfam" id="PF04970">
    <property type="entry name" value="LRAT"/>
    <property type="match status" value="1"/>
</dbReference>
<dbReference type="InterPro" id="IPR007053">
    <property type="entry name" value="LRAT_dom"/>
</dbReference>
<dbReference type="EMBL" id="JACVVK020000168">
    <property type="protein sequence ID" value="KAK7487201.1"/>
    <property type="molecule type" value="Genomic_DNA"/>
</dbReference>
<evidence type="ECO:0000313" key="7">
    <source>
        <dbReference type="EMBL" id="KAK7487201.1"/>
    </source>
</evidence>
<protein>
    <recommendedName>
        <fullName evidence="6">LRAT domain-containing protein</fullName>
    </recommendedName>
</protein>
<dbReference type="PANTHER" id="PTHR13943:SF77">
    <property type="entry name" value="LRAT DOMAIN-CONTAINING PROTEIN"/>
    <property type="match status" value="1"/>
</dbReference>
<dbReference type="GO" id="GO:0016740">
    <property type="term" value="F:transferase activity"/>
    <property type="evidence" value="ECO:0007669"/>
    <property type="project" value="UniProtKB-KW"/>
</dbReference>
<evidence type="ECO:0000256" key="5">
    <source>
        <dbReference type="SAM" id="MobiDB-lite"/>
    </source>
</evidence>
<keyword evidence="4" id="KW-0443">Lipid metabolism</keyword>
<dbReference type="PANTHER" id="PTHR13943">
    <property type="entry name" value="HRAS-LIKE SUPPRESSOR - RELATED"/>
    <property type="match status" value="1"/>
</dbReference>
<feature type="compositionally biased region" description="Polar residues" evidence="5">
    <location>
        <begin position="295"/>
        <end position="308"/>
    </location>
</feature>
<comment type="caution">
    <text evidence="7">The sequence shown here is derived from an EMBL/GenBank/DDBJ whole genome shotgun (WGS) entry which is preliminary data.</text>
</comment>
<feature type="compositionally biased region" description="Polar residues" evidence="5">
    <location>
        <begin position="458"/>
        <end position="480"/>
    </location>
</feature>
<dbReference type="GO" id="GO:0006629">
    <property type="term" value="P:lipid metabolic process"/>
    <property type="evidence" value="ECO:0007669"/>
    <property type="project" value="UniProtKB-KW"/>
</dbReference>